<sequence>MDFNLSSTQLFYQLIDKDASERDLILSDVRQNSPQLARNVDELLQYANNDFAIEALEVHLSTANESTICYENLRVDRYVIGHELGRGGFAAVYYATRRDSLFHHQYAIKFFHPEILGLLGQEVLFSEAQLLANVSHSNIAKVYDAGIYNGAIYIVMEFVDGLNLRDYLSSHSLSFEQKLMLFRDICLAVDHAHQHQVIHGDLKPENILVCSDGVPKIIDFNIAQKVQRLSIGDRELITPNVLALTRNYASPEQLDNDAIDKRTDVYALGRVLYLDILRAQPRGDITKVVALATHSSPSRRYARAKDLAQDIENVRCFFPLSQESKVSVEVIKKSMIRSPVFTLCSTALVLSMMAIIMALSTATQDLNRQKLTLDEMLNDVTASVYPLNNDLTDWEAVIENRENQRKLVLDTPSRSFWPQRRGDLNSSMQVVSSSTADDIEYNIIDPMNIRLMQAEGDQEHDEIHPTDEVVTFNESVG</sequence>
<evidence type="ECO:0000256" key="4">
    <source>
        <dbReference type="ARBA" id="ARBA00022840"/>
    </source>
</evidence>
<keyword evidence="8" id="KW-0723">Serine/threonine-protein kinase</keyword>
<reference evidence="8 9" key="1">
    <citation type="submission" date="2014-02" db="EMBL/GenBank/DDBJ databases">
        <title>Vibrio fortis Dalian14 Genome Sequencing.</title>
        <authorList>
            <person name="Wang Y."/>
            <person name="Song L."/>
            <person name="Liu G."/>
            <person name="Ding J."/>
        </authorList>
    </citation>
    <scope>NUCLEOTIDE SEQUENCE [LARGE SCALE GENOMIC DNA]</scope>
    <source>
        <strain evidence="8 9">Dalian14</strain>
    </source>
</reference>
<evidence type="ECO:0000256" key="3">
    <source>
        <dbReference type="ARBA" id="ARBA00022777"/>
    </source>
</evidence>
<keyword evidence="6" id="KW-0812">Transmembrane</keyword>
<gene>
    <name evidence="8" type="ORF">VFDL14_01400</name>
</gene>
<keyword evidence="1" id="KW-0808">Transferase</keyword>
<dbReference type="Gene3D" id="1.10.510.10">
    <property type="entry name" value="Transferase(Phosphotransferase) domain 1"/>
    <property type="match status" value="1"/>
</dbReference>
<evidence type="ECO:0000256" key="1">
    <source>
        <dbReference type="ARBA" id="ARBA00022679"/>
    </source>
</evidence>
<evidence type="ECO:0000259" key="7">
    <source>
        <dbReference type="PROSITE" id="PS50011"/>
    </source>
</evidence>
<dbReference type="InterPro" id="IPR011009">
    <property type="entry name" value="Kinase-like_dom_sf"/>
</dbReference>
<name>A0A066UKX7_9VIBR</name>
<evidence type="ECO:0000256" key="2">
    <source>
        <dbReference type="ARBA" id="ARBA00022741"/>
    </source>
</evidence>
<dbReference type="CDD" id="cd14014">
    <property type="entry name" value="STKc_PknB_like"/>
    <property type="match status" value="1"/>
</dbReference>
<dbReference type="RefSeq" id="WP_050487437.1">
    <property type="nucleotide sequence ID" value="NZ_JFFR01000025.1"/>
</dbReference>
<dbReference type="OrthoDB" id="9801841at2"/>
<dbReference type="InterPro" id="IPR000719">
    <property type="entry name" value="Prot_kinase_dom"/>
</dbReference>
<dbReference type="PROSITE" id="PS00108">
    <property type="entry name" value="PROTEIN_KINASE_ST"/>
    <property type="match status" value="1"/>
</dbReference>
<dbReference type="Proteomes" id="UP000027219">
    <property type="component" value="Unassembled WGS sequence"/>
</dbReference>
<proteinExistence type="predicted"/>
<feature type="transmembrane region" description="Helical" evidence="6">
    <location>
        <begin position="340"/>
        <end position="360"/>
    </location>
</feature>
<dbReference type="PANTHER" id="PTHR43289">
    <property type="entry name" value="MITOGEN-ACTIVATED PROTEIN KINASE KINASE KINASE 20-RELATED"/>
    <property type="match status" value="1"/>
</dbReference>
<evidence type="ECO:0000256" key="5">
    <source>
        <dbReference type="PROSITE-ProRule" id="PRU10141"/>
    </source>
</evidence>
<dbReference type="SUPFAM" id="SSF56112">
    <property type="entry name" value="Protein kinase-like (PK-like)"/>
    <property type="match status" value="1"/>
</dbReference>
<accession>A0A066UKX7</accession>
<keyword evidence="2 5" id="KW-0547">Nucleotide-binding</keyword>
<evidence type="ECO:0000313" key="9">
    <source>
        <dbReference type="Proteomes" id="UP000027219"/>
    </source>
</evidence>
<organism evidence="8 9">
    <name type="scientific">Vibrio fortis</name>
    <dbReference type="NCBI Taxonomy" id="212667"/>
    <lineage>
        <taxon>Bacteria</taxon>
        <taxon>Pseudomonadati</taxon>
        <taxon>Pseudomonadota</taxon>
        <taxon>Gammaproteobacteria</taxon>
        <taxon>Vibrionales</taxon>
        <taxon>Vibrionaceae</taxon>
        <taxon>Vibrio</taxon>
    </lineage>
</organism>
<keyword evidence="4 5" id="KW-0067">ATP-binding</keyword>
<keyword evidence="6" id="KW-0472">Membrane</keyword>
<dbReference type="GO" id="GO:0004674">
    <property type="term" value="F:protein serine/threonine kinase activity"/>
    <property type="evidence" value="ECO:0007669"/>
    <property type="project" value="UniProtKB-KW"/>
</dbReference>
<protein>
    <submittedName>
        <fullName evidence="8">Serine/threonine protein kinase</fullName>
    </submittedName>
</protein>
<dbReference type="InterPro" id="IPR017441">
    <property type="entry name" value="Protein_kinase_ATP_BS"/>
</dbReference>
<dbReference type="EMBL" id="JFFR01000025">
    <property type="protein sequence ID" value="KDN27670.1"/>
    <property type="molecule type" value="Genomic_DNA"/>
</dbReference>
<dbReference type="STRING" id="212667.VFDL14_01400"/>
<evidence type="ECO:0000313" key="8">
    <source>
        <dbReference type="EMBL" id="KDN27670.1"/>
    </source>
</evidence>
<dbReference type="PANTHER" id="PTHR43289:SF34">
    <property type="entry name" value="SERINE_THREONINE-PROTEIN KINASE YBDM-RELATED"/>
    <property type="match status" value="1"/>
</dbReference>
<keyword evidence="3 8" id="KW-0418">Kinase</keyword>
<dbReference type="AlphaFoldDB" id="A0A066UKX7"/>
<feature type="domain" description="Protein kinase" evidence="7">
    <location>
        <begin position="78"/>
        <end position="356"/>
    </location>
</feature>
<dbReference type="InterPro" id="IPR008271">
    <property type="entry name" value="Ser/Thr_kinase_AS"/>
</dbReference>
<feature type="binding site" evidence="5">
    <location>
        <position position="109"/>
    </location>
    <ligand>
        <name>ATP</name>
        <dbReference type="ChEBI" id="CHEBI:30616"/>
    </ligand>
</feature>
<dbReference type="PROSITE" id="PS00107">
    <property type="entry name" value="PROTEIN_KINASE_ATP"/>
    <property type="match status" value="1"/>
</dbReference>
<dbReference type="Pfam" id="PF00069">
    <property type="entry name" value="Pkinase"/>
    <property type="match status" value="1"/>
</dbReference>
<dbReference type="PROSITE" id="PS50011">
    <property type="entry name" value="PROTEIN_KINASE_DOM"/>
    <property type="match status" value="1"/>
</dbReference>
<dbReference type="GO" id="GO:0005524">
    <property type="term" value="F:ATP binding"/>
    <property type="evidence" value="ECO:0007669"/>
    <property type="project" value="UniProtKB-UniRule"/>
</dbReference>
<keyword evidence="6" id="KW-1133">Transmembrane helix</keyword>
<keyword evidence="9" id="KW-1185">Reference proteome</keyword>
<evidence type="ECO:0000256" key="6">
    <source>
        <dbReference type="SAM" id="Phobius"/>
    </source>
</evidence>
<comment type="caution">
    <text evidence="8">The sequence shown here is derived from an EMBL/GenBank/DDBJ whole genome shotgun (WGS) entry which is preliminary data.</text>
</comment>
<dbReference type="SMART" id="SM00220">
    <property type="entry name" value="S_TKc"/>
    <property type="match status" value="1"/>
</dbReference>